<dbReference type="NCBIfam" id="TIGR00726">
    <property type="entry name" value="peptidoglycan editing factor PgeF"/>
    <property type="match status" value="1"/>
</dbReference>
<gene>
    <name evidence="13" type="primary">pgeF</name>
    <name evidence="13" type="ORF">DXB93_01575</name>
    <name evidence="12" type="ORF">PM738_10410</name>
</gene>
<dbReference type="PANTHER" id="PTHR30616:SF2">
    <property type="entry name" value="PURINE NUCLEOSIDE PHOSPHORYLASE LACC1"/>
    <property type="match status" value="1"/>
</dbReference>
<evidence type="ECO:0000256" key="8">
    <source>
        <dbReference type="ARBA" id="ARBA00047989"/>
    </source>
</evidence>
<dbReference type="InterPro" id="IPR011324">
    <property type="entry name" value="Cytotoxic_necrot_fac-like_cat"/>
</dbReference>
<evidence type="ECO:0000256" key="5">
    <source>
        <dbReference type="ARBA" id="ARBA00022723"/>
    </source>
</evidence>
<comment type="function">
    <text evidence="2">Purine nucleoside enzyme that catalyzes the phosphorolysis of adenosine and inosine nucleosides, yielding D-ribose 1-phosphate and the respective free bases, adenine and hypoxanthine. Also catalyzes the phosphorolysis of S-methyl-5'-thioadenosine into adenine and S-methyl-5-thio-alpha-D-ribose 1-phosphate. Also has adenosine deaminase activity.</text>
</comment>
<dbReference type="Proteomes" id="UP000261032">
    <property type="component" value="Unassembled WGS sequence"/>
</dbReference>
<proteinExistence type="inferred from homology"/>
<dbReference type="Pfam" id="PF02578">
    <property type="entry name" value="Cu-oxidase_4"/>
    <property type="match status" value="1"/>
</dbReference>
<protein>
    <recommendedName>
        <fullName evidence="11">Purine nucleoside phosphorylase</fullName>
    </recommendedName>
</protein>
<keyword evidence="4" id="KW-0808">Transferase</keyword>
<sequence length="248" mass="28573">MKLIKWNTVENIEAYTITKELGDMSYNNEDKQLILNNRKQLAKLLKTDLEHMVAPHQTHSANFKEVSLKDGGRGMYCQDDAFNNTDALYTKDTDLFLLSFHADCTPVLLYCPKTKIIAAIHSGWLGTTKQIVSKVTKHLIENEHCDPKEMLAYIGPCICQDCLEVMDNVIDLVKQMDFDTTPYYKQTDTTHYLLDNKGLNRQMLLNLGLLKKNITVSPYCTVENDKLFYSYRKYKDSGRNITIIKRQA</sequence>
<evidence type="ECO:0000256" key="1">
    <source>
        <dbReference type="ARBA" id="ARBA00000553"/>
    </source>
</evidence>
<comment type="catalytic activity">
    <reaction evidence="8">
        <text>adenosine + H2O + H(+) = inosine + NH4(+)</text>
        <dbReference type="Rhea" id="RHEA:24408"/>
        <dbReference type="ChEBI" id="CHEBI:15377"/>
        <dbReference type="ChEBI" id="CHEBI:15378"/>
        <dbReference type="ChEBI" id="CHEBI:16335"/>
        <dbReference type="ChEBI" id="CHEBI:17596"/>
        <dbReference type="ChEBI" id="CHEBI:28938"/>
        <dbReference type="EC" id="3.5.4.4"/>
    </reaction>
    <physiologicalReaction direction="left-to-right" evidence="8">
        <dbReference type="Rhea" id="RHEA:24409"/>
    </physiologicalReaction>
</comment>
<keyword evidence="6" id="KW-0378">Hydrolase</keyword>
<dbReference type="SUPFAM" id="SSF64438">
    <property type="entry name" value="CNF1/YfiH-like putative cysteine hydrolases"/>
    <property type="match status" value="1"/>
</dbReference>
<dbReference type="AlphaFoldDB" id="A0A3E3EIA9"/>
<evidence type="ECO:0000256" key="6">
    <source>
        <dbReference type="ARBA" id="ARBA00022801"/>
    </source>
</evidence>
<dbReference type="CDD" id="cd16833">
    <property type="entry name" value="YfiH"/>
    <property type="match status" value="1"/>
</dbReference>
<dbReference type="RefSeq" id="WP_003538479.1">
    <property type="nucleotide sequence ID" value="NZ_AP031443.1"/>
</dbReference>
<evidence type="ECO:0000256" key="7">
    <source>
        <dbReference type="ARBA" id="ARBA00022833"/>
    </source>
</evidence>
<evidence type="ECO:0000256" key="10">
    <source>
        <dbReference type="ARBA" id="ARBA00049893"/>
    </source>
</evidence>
<dbReference type="GO" id="GO:0005507">
    <property type="term" value="F:copper ion binding"/>
    <property type="evidence" value="ECO:0007669"/>
    <property type="project" value="TreeGrafter"/>
</dbReference>
<dbReference type="Proteomes" id="UP001211987">
    <property type="component" value="Unassembled WGS sequence"/>
</dbReference>
<comment type="caution">
    <text evidence="13">The sequence shown here is derived from an EMBL/GenBank/DDBJ whole genome shotgun (WGS) entry which is preliminary data.</text>
</comment>
<dbReference type="EMBL" id="QUSL01000001">
    <property type="protein sequence ID" value="RGD87372.1"/>
    <property type="molecule type" value="Genomic_DNA"/>
</dbReference>
<comment type="similarity">
    <text evidence="3 11">Belongs to the purine nucleoside phosphorylase YfiH/LACC1 family.</text>
</comment>
<keyword evidence="5" id="KW-0479">Metal-binding</keyword>
<evidence type="ECO:0000256" key="4">
    <source>
        <dbReference type="ARBA" id="ARBA00022679"/>
    </source>
</evidence>
<comment type="catalytic activity">
    <reaction evidence="9">
        <text>adenosine + phosphate = alpha-D-ribose 1-phosphate + adenine</text>
        <dbReference type="Rhea" id="RHEA:27642"/>
        <dbReference type="ChEBI" id="CHEBI:16335"/>
        <dbReference type="ChEBI" id="CHEBI:16708"/>
        <dbReference type="ChEBI" id="CHEBI:43474"/>
        <dbReference type="ChEBI" id="CHEBI:57720"/>
        <dbReference type="EC" id="2.4.2.1"/>
    </reaction>
    <physiologicalReaction direction="left-to-right" evidence="9">
        <dbReference type="Rhea" id="RHEA:27643"/>
    </physiologicalReaction>
</comment>
<evidence type="ECO:0000313" key="14">
    <source>
        <dbReference type="Proteomes" id="UP000261032"/>
    </source>
</evidence>
<dbReference type="Gene3D" id="3.60.140.10">
    <property type="entry name" value="CNF1/YfiH-like putative cysteine hydrolases"/>
    <property type="match status" value="1"/>
</dbReference>
<name>A0A3E3EIA9_9FIRM</name>
<dbReference type="PANTHER" id="PTHR30616">
    <property type="entry name" value="UNCHARACTERIZED PROTEIN YFIH"/>
    <property type="match status" value="1"/>
</dbReference>
<dbReference type="GO" id="GO:0017061">
    <property type="term" value="F:S-methyl-5-thioadenosine phosphorylase activity"/>
    <property type="evidence" value="ECO:0007669"/>
    <property type="project" value="UniProtKB-EC"/>
</dbReference>
<evidence type="ECO:0000256" key="2">
    <source>
        <dbReference type="ARBA" id="ARBA00003215"/>
    </source>
</evidence>
<evidence type="ECO:0000256" key="3">
    <source>
        <dbReference type="ARBA" id="ARBA00007353"/>
    </source>
</evidence>
<comment type="catalytic activity">
    <reaction evidence="10">
        <text>S-methyl-5'-thioadenosine + phosphate = 5-(methylsulfanyl)-alpha-D-ribose 1-phosphate + adenine</text>
        <dbReference type="Rhea" id="RHEA:11852"/>
        <dbReference type="ChEBI" id="CHEBI:16708"/>
        <dbReference type="ChEBI" id="CHEBI:17509"/>
        <dbReference type="ChEBI" id="CHEBI:43474"/>
        <dbReference type="ChEBI" id="CHEBI:58533"/>
        <dbReference type="EC" id="2.4.2.28"/>
    </reaction>
    <physiologicalReaction direction="left-to-right" evidence="10">
        <dbReference type="Rhea" id="RHEA:11853"/>
    </physiologicalReaction>
</comment>
<dbReference type="InterPro" id="IPR003730">
    <property type="entry name" value="Cu_polyphenol_OxRdtase"/>
</dbReference>
<dbReference type="GeneID" id="64196671"/>
<reference evidence="12" key="2">
    <citation type="submission" date="2023-01" db="EMBL/GenBank/DDBJ databases">
        <title>Human gut microbiome strain richness.</title>
        <authorList>
            <person name="Chen-Liaw A."/>
        </authorList>
    </citation>
    <scope>NUCLEOTIDE SEQUENCE</scope>
    <source>
        <strain evidence="12">1001217st2_G6_1001217B_191108</strain>
    </source>
</reference>
<organism evidence="13 14">
    <name type="scientific">Thomasclavelia ramosa</name>
    <dbReference type="NCBI Taxonomy" id="1547"/>
    <lineage>
        <taxon>Bacteria</taxon>
        <taxon>Bacillati</taxon>
        <taxon>Bacillota</taxon>
        <taxon>Erysipelotrichia</taxon>
        <taxon>Erysipelotrichales</taxon>
        <taxon>Coprobacillaceae</taxon>
        <taxon>Thomasclavelia</taxon>
    </lineage>
</organism>
<dbReference type="GO" id="GO:0016787">
    <property type="term" value="F:hydrolase activity"/>
    <property type="evidence" value="ECO:0007669"/>
    <property type="project" value="UniProtKB-KW"/>
</dbReference>
<keyword evidence="7" id="KW-0862">Zinc</keyword>
<evidence type="ECO:0000256" key="11">
    <source>
        <dbReference type="RuleBase" id="RU361274"/>
    </source>
</evidence>
<comment type="catalytic activity">
    <reaction evidence="1">
        <text>inosine + phosphate = alpha-D-ribose 1-phosphate + hypoxanthine</text>
        <dbReference type="Rhea" id="RHEA:27646"/>
        <dbReference type="ChEBI" id="CHEBI:17368"/>
        <dbReference type="ChEBI" id="CHEBI:17596"/>
        <dbReference type="ChEBI" id="CHEBI:43474"/>
        <dbReference type="ChEBI" id="CHEBI:57720"/>
        <dbReference type="EC" id="2.4.2.1"/>
    </reaction>
    <physiologicalReaction direction="left-to-right" evidence="1">
        <dbReference type="Rhea" id="RHEA:27647"/>
    </physiologicalReaction>
</comment>
<evidence type="ECO:0000256" key="9">
    <source>
        <dbReference type="ARBA" id="ARBA00048968"/>
    </source>
</evidence>
<reference evidence="13 14" key="1">
    <citation type="submission" date="2018-08" db="EMBL/GenBank/DDBJ databases">
        <title>A genome reference for cultivated species of the human gut microbiota.</title>
        <authorList>
            <person name="Zou Y."/>
            <person name="Xue W."/>
            <person name="Luo G."/>
        </authorList>
    </citation>
    <scope>NUCLEOTIDE SEQUENCE [LARGE SCALE GENOMIC DNA]</scope>
    <source>
        <strain evidence="13 14">OM06-4</strain>
    </source>
</reference>
<evidence type="ECO:0000313" key="12">
    <source>
        <dbReference type="EMBL" id="MDB7084215.1"/>
    </source>
</evidence>
<accession>A0A3E3EIA9</accession>
<evidence type="ECO:0000313" key="13">
    <source>
        <dbReference type="EMBL" id="RGD87372.1"/>
    </source>
</evidence>
<dbReference type="EMBL" id="JAQLKE010000015">
    <property type="protein sequence ID" value="MDB7084215.1"/>
    <property type="molecule type" value="Genomic_DNA"/>
</dbReference>
<dbReference type="InterPro" id="IPR038371">
    <property type="entry name" value="Cu_polyphenol_OxRdtase_sf"/>
</dbReference>